<proteinExistence type="predicted"/>
<keyword evidence="2" id="KW-1185">Reference proteome</keyword>
<protein>
    <submittedName>
        <fullName evidence="1">Uncharacterized protein</fullName>
    </submittedName>
</protein>
<evidence type="ECO:0000313" key="2">
    <source>
        <dbReference type="Proteomes" id="UP001158067"/>
    </source>
</evidence>
<name>A0ABY1Q6K6_9BACT</name>
<gene>
    <name evidence="1" type="ORF">SAMN06265222_106122</name>
</gene>
<accession>A0ABY1Q6K6</accession>
<sequence>MEAGDTFESKDFLHPKSIPLLWTNAKFKELWAARLGIAGQRYTCAGFGSQHALLGRRSDWGGRICGVENFSSVGELELNQGKVGTNRR</sequence>
<reference evidence="1 2" key="1">
    <citation type="submission" date="2017-05" db="EMBL/GenBank/DDBJ databases">
        <authorList>
            <person name="Varghese N."/>
            <person name="Submissions S."/>
        </authorList>
    </citation>
    <scope>NUCLEOTIDE SEQUENCE [LARGE SCALE GENOMIC DNA]</scope>
    <source>
        <strain evidence="1 2">DSM 25457</strain>
    </source>
</reference>
<evidence type="ECO:0000313" key="1">
    <source>
        <dbReference type="EMBL" id="SMP58799.1"/>
    </source>
</evidence>
<organism evidence="1 2">
    <name type="scientific">Neorhodopirellula lusitana</name>
    <dbReference type="NCBI Taxonomy" id="445327"/>
    <lineage>
        <taxon>Bacteria</taxon>
        <taxon>Pseudomonadati</taxon>
        <taxon>Planctomycetota</taxon>
        <taxon>Planctomycetia</taxon>
        <taxon>Pirellulales</taxon>
        <taxon>Pirellulaceae</taxon>
        <taxon>Neorhodopirellula</taxon>
    </lineage>
</organism>
<dbReference type="EMBL" id="FXUG01000006">
    <property type="protein sequence ID" value="SMP58799.1"/>
    <property type="molecule type" value="Genomic_DNA"/>
</dbReference>
<comment type="caution">
    <text evidence="1">The sequence shown here is derived from an EMBL/GenBank/DDBJ whole genome shotgun (WGS) entry which is preliminary data.</text>
</comment>
<dbReference type="Proteomes" id="UP001158067">
    <property type="component" value="Unassembled WGS sequence"/>
</dbReference>